<evidence type="ECO:0000256" key="1">
    <source>
        <dbReference type="ARBA" id="ARBA00023122"/>
    </source>
</evidence>
<dbReference type="Pfam" id="PF04972">
    <property type="entry name" value="BON"/>
    <property type="match status" value="1"/>
</dbReference>
<evidence type="ECO:0000259" key="4">
    <source>
        <dbReference type="PROSITE" id="PS51371"/>
    </source>
</evidence>
<evidence type="ECO:0000313" key="5">
    <source>
        <dbReference type="EMBL" id="MBC6445817.1"/>
    </source>
</evidence>
<evidence type="ECO:0000259" key="3">
    <source>
        <dbReference type="PROSITE" id="PS50914"/>
    </source>
</evidence>
<dbReference type="InterPro" id="IPR046342">
    <property type="entry name" value="CBS_dom_sf"/>
</dbReference>
<accession>A0ABR7KZF2</accession>
<dbReference type="PROSITE" id="PS51371">
    <property type="entry name" value="CBS"/>
    <property type="match status" value="2"/>
</dbReference>
<evidence type="ECO:0000256" key="2">
    <source>
        <dbReference type="PROSITE-ProRule" id="PRU00703"/>
    </source>
</evidence>
<dbReference type="EMBL" id="JABVED010000001">
    <property type="protein sequence ID" value="MBC6445817.1"/>
    <property type="molecule type" value="Genomic_DNA"/>
</dbReference>
<keyword evidence="6" id="KW-1185">Reference proteome</keyword>
<dbReference type="Gene3D" id="3.30.1340.30">
    <property type="match status" value="1"/>
</dbReference>
<proteinExistence type="predicted"/>
<feature type="domain" description="CBS" evidence="4">
    <location>
        <begin position="68"/>
        <end position="123"/>
    </location>
</feature>
<keyword evidence="1 2" id="KW-0129">CBS domain</keyword>
<dbReference type="PANTHER" id="PTHR43080:SF29">
    <property type="entry name" value="OS02G0818000 PROTEIN"/>
    <property type="match status" value="1"/>
</dbReference>
<reference evidence="5 6" key="1">
    <citation type="submission" date="2020-06" db="EMBL/GenBank/DDBJ databases">
        <title>Actinokineospora xiongansis sp. nov., isolated from soil of Baiyangdian.</title>
        <authorList>
            <person name="Zhang X."/>
        </authorList>
    </citation>
    <scope>NUCLEOTIDE SEQUENCE [LARGE SCALE GENOMIC DNA]</scope>
    <source>
        <strain evidence="5 6">HBU206404</strain>
    </source>
</reference>
<gene>
    <name evidence="5" type="ORF">GPZ80_01360</name>
</gene>
<evidence type="ECO:0000313" key="6">
    <source>
        <dbReference type="Proteomes" id="UP000734823"/>
    </source>
</evidence>
<name>A0ABR7KZF2_9PSEU</name>
<dbReference type="Pfam" id="PF00571">
    <property type="entry name" value="CBS"/>
    <property type="match status" value="2"/>
</dbReference>
<dbReference type="SUPFAM" id="SSF54631">
    <property type="entry name" value="CBS-domain pair"/>
    <property type="match status" value="1"/>
</dbReference>
<dbReference type="InterPro" id="IPR007055">
    <property type="entry name" value="BON_dom"/>
</dbReference>
<comment type="caution">
    <text evidence="5">The sequence shown here is derived from an EMBL/GenBank/DDBJ whole genome shotgun (WGS) entry which is preliminary data.</text>
</comment>
<dbReference type="PROSITE" id="PS50914">
    <property type="entry name" value="BON"/>
    <property type="match status" value="1"/>
</dbReference>
<dbReference type="Proteomes" id="UP000734823">
    <property type="component" value="Unassembled WGS sequence"/>
</dbReference>
<dbReference type="SMART" id="SM00116">
    <property type="entry name" value="CBS"/>
    <property type="match status" value="2"/>
</dbReference>
<sequence length="190" mass="20439">MKVRDVMTRPVLSVRADTPLREVITQLTEHRFSALPVVDDESQVVGIVGESDALRGSALGATTAGAVMSSPVEVVDPDAQVADLAERMLAGRLRCVPVVDNNILIGVVARRDLLRILVRTDDVIAAQLRALLADYSGNQLRWTAEVTDGLVTISGPFDDNAERRVVQALARTVAGVRGVTLRPRVPAEQV</sequence>
<protein>
    <submittedName>
        <fullName evidence="5">CBS domain-containing protein</fullName>
    </submittedName>
</protein>
<dbReference type="InterPro" id="IPR000644">
    <property type="entry name" value="CBS_dom"/>
</dbReference>
<organism evidence="5 6">
    <name type="scientific">Actinokineospora xionganensis</name>
    <dbReference type="NCBI Taxonomy" id="2684470"/>
    <lineage>
        <taxon>Bacteria</taxon>
        <taxon>Bacillati</taxon>
        <taxon>Actinomycetota</taxon>
        <taxon>Actinomycetes</taxon>
        <taxon>Pseudonocardiales</taxon>
        <taxon>Pseudonocardiaceae</taxon>
        <taxon>Actinokineospora</taxon>
    </lineage>
</organism>
<dbReference type="Gene3D" id="3.10.580.10">
    <property type="entry name" value="CBS-domain"/>
    <property type="match status" value="2"/>
</dbReference>
<feature type="domain" description="CBS" evidence="4">
    <location>
        <begin position="7"/>
        <end position="63"/>
    </location>
</feature>
<dbReference type="RefSeq" id="WP_187217872.1">
    <property type="nucleotide sequence ID" value="NZ_JABVED010000001.1"/>
</dbReference>
<feature type="domain" description="BON" evidence="3">
    <location>
        <begin position="120"/>
        <end position="187"/>
    </location>
</feature>
<dbReference type="InterPro" id="IPR051257">
    <property type="entry name" value="Diverse_CBS-Domain"/>
</dbReference>
<dbReference type="PANTHER" id="PTHR43080">
    <property type="entry name" value="CBS DOMAIN-CONTAINING PROTEIN CBSX3, MITOCHONDRIAL"/>
    <property type="match status" value="1"/>
</dbReference>